<dbReference type="GO" id="GO:0004252">
    <property type="term" value="F:serine-type endopeptidase activity"/>
    <property type="evidence" value="ECO:0007669"/>
    <property type="project" value="InterPro"/>
</dbReference>
<feature type="transmembrane region" description="Helical" evidence="8">
    <location>
        <begin position="239"/>
        <end position="259"/>
    </location>
</feature>
<dbReference type="SUPFAM" id="SSF144091">
    <property type="entry name" value="Rhomboid-like"/>
    <property type="match status" value="1"/>
</dbReference>
<evidence type="ECO:0000313" key="10">
    <source>
        <dbReference type="EMBL" id="RVD84052.1"/>
    </source>
</evidence>
<feature type="transmembrane region" description="Helical" evidence="8">
    <location>
        <begin position="361"/>
        <end position="380"/>
    </location>
</feature>
<evidence type="ECO:0000256" key="2">
    <source>
        <dbReference type="ARBA" id="ARBA00009045"/>
    </source>
</evidence>
<keyword evidence="4" id="KW-0378">Hydrolase</keyword>
<evidence type="ECO:0000256" key="7">
    <source>
        <dbReference type="SAM" id="MobiDB-lite"/>
    </source>
</evidence>
<dbReference type="EMBL" id="SAEB01000007">
    <property type="protein sequence ID" value="RVD84052.1"/>
    <property type="molecule type" value="Genomic_DNA"/>
</dbReference>
<reference evidence="10 11" key="1">
    <citation type="submission" date="2019-01" db="EMBL/GenBank/DDBJ databases">
        <title>Intercellular communication is required for trap formation in the nematode-trapping fungus Duddingtonia flagrans.</title>
        <authorList>
            <person name="Youssar L."/>
            <person name="Wernet V."/>
            <person name="Hensel N."/>
            <person name="Hildebrandt H.-G."/>
            <person name="Fischer R."/>
        </authorList>
    </citation>
    <scope>NUCLEOTIDE SEQUENCE [LARGE SCALE GENOMIC DNA]</scope>
    <source>
        <strain evidence="10 11">CBS H-5679</strain>
    </source>
</reference>
<feature type="transmembrane region" description="Helical" evidence="8">
    <location>
        <begin position="392"/>
        <end position="412"/>
    </location>
</feature>
<dbReference type="RefSeq" id="XP_067489596.1">
    <property type="nucleotide sequence ID" value="XM_067635137.1"/>
</dbReference>
<feature type="transmembrane region" description="Helical" evidence="8">
    <location>
        <begin position="335"/>
        <end position="354"/>
    </location>
</feature>
<keyword evidence="3 8" id="KW-0812">Transmembrane</keyword>
<evidence type="ECO:0000256" key="4">
    <source>
        <dbReference type="ARBA" id="ARBA00022801"/>
    </source>
</evidence>
<dbReference type="GO" id="GO:0016020">
    <property type="term" value="C:membrane"/>
    <property type="evidence" value="ECO:0007669"/>
    <property type="project" value="UniProtKB-SubCell"/>
</dbReference>
<comment type="subcellular location">
    <subcellularLocation>
        <location evidence="1">Membrane</location>
        <topology evidence="1">Multi-pass membrane protein</topology>
    </subcellularLocation>
</comment>
<dbReference type="OrthoDB" id="10260614at2759"/>
<dbReference type="PANTHER" id="PTHR43731">
    <property type="entry name" value="RHOMBOID PROTEASE"/>
    <property type="match status" value="1"/>
</dbReference>
<protein>
    <recommendedName>
        <fullName evidence="9">Peptidase S54 rhomboid domain-containing protein</fullName>
    </recommendedName>
</protein>
<keyword evidence="5 8" id="KW-1133">Transmembrane helix</keyword>
<evidence type="ECO:0000259" key="9">
    <source>
        <dbReference type="Pfam" id="PF01694"/>
    </source>
</evidence>
<comment type="similarity">
    <text evidence="2">Belongs to the peptidase S54 family.</text>
</comment>
<dbReference type="AlphaFoldDB" id="A0A436ZZ50"/>
<proteinExistence type="inferred from homology"/>
<organism evidence="10 11">
    <name type="scientific">Arthrobotrys flagrans</name>
    <name type="common">Nematode-trapping fungus</name>
    <name type="synonym">Trichothecium flagrans</name>
    <dbReference type="NCBI Taxonomy" id="97331"/>
    <lineage>
        <taxon>Eukaryota</taxon>
        <taxon>Fungi</taxon>
        <taxon>Dikarya</taxon>
        <taxon>Ascomycota</taxon>
        <taxon>Pezizomycotina</taxon>
        <taxon>Orbiliomycetes</taxon>
        <taxon>Orbiliales</taxon>
        <taxon>Orbiliaceae</taxon>
        <taxon>Arthrobotrys</taxon>
    </lineage>
</organism>
<name>A0A436ZZ50_ARTFL</name>
<evidence type="ECO:0000313" key="11">
    <source>
        <dbReference type="Proteomes" id="UP000283090"/>
    </source>
</evidence>
<gene>
    <name evidence="10" type="ORF">DFL_005821</name>
</gene>
<dbReference type="Pfam" id="PF01694">
    <property type="entry name" value="Rhomboid"/>
    <property type="match status" value="1"/>
</dbReference>
<comment type="caution">
    <text evidence="10">The sequence shown here is derived from an EMBL/GenBank/DDBJ whole genome shotgun (WGS) entry which is preliminary data.</text>
</comment>
<dbReference type="InterPro" id="IPR050925">
    <property type="entry name" value="Rhomboid_protease_S54"/>
</dbReference>
<keyword evidence="6 8" id="KW-0472">Membrane</keyword>
<feature type="transmembrane region" description="Helical" evidence="8">
    <location>
        <begin position="266"/>
        <end position="283"/>
    </location>
</feature>
<dbReference type="Gene3D" id="1.20.1540.10">
    <property type="entry name" value="Rhomboid-like"/>
    <property type="match status" value="1"/>
</dbReference>
<dbReference type="VEuPathDB" id="FungiDB:DFL_005821"/>
<feature type="region of interest" description="Disordered" evidence="7">
    <location>
        <begin position="68"/>
        <end position="98"/>
    </location>
</feature>
<evidence type="ECO:0000256" key="5">
    <source>
        <dbReference type="ARBA" id="ARBA00022989"/>
    </source>
</evidence>
<keyword evidence="11" id="KW-1185">Reference proteome</keyword>
<evidence type="ECO:0000256" key="3">
    <source>
        <dbReference type="ARBA" id="ARBA00022692"/>
    </source>
</evidence>
<dbReference type="InterPro" id="IPR022764">
    <property type="entry name" value="Peptidase_S54_rhomboid_dom"/>
</dbReference>
<feature type="domain" description="Peptidase S54 rhomboid" evidence="9">
    <location>
        <begin position="225"/>
        <end position="412"/>
    </location>
</feature>
<dbReference type="InterPro" id="IPR035952">
    <property type="entry name" value="Rhomboid-like_sf"/>
</dbReference>
<evidence type="ECO:0000256" key="8">
    <source>
        <dbReference type="SAM" id="Phobius"/>
    </source>
</evidence>
<dbReference type="GeneID" id="93588132"/>
<sequence length="437" mass="48394">MNASLGLRLASQLISRPCLGVGVRSVPLCTPLSYLHVSTTSRTIWTSIPRKSAIEQSSPKNVSPLTITRSVSFNRRARPSPRTRQAPSLPAPPEPTIVKPATITGAEREPIRYTDYIRPEGSSHEEPLPPPPVSPAQKATSRYISLFGVIFLTVHILWWAPYISGYGHADAKEKLGELIWFNKYVVPWQTFTTRWLTFCPATALERLGLNDTSPVADEGEPMITKVSQFIIPTVSHAQIWHLALNFFALQALAPTIVKYYGFKRALLAYPAIGSLGLALVLAVDRFANPYTKMDTATAIAQYRETDENVIRERTGIEATKAERDAHWLLGQHCRYAVGASGVLFGFLAITAVVNPMAKFELMFIPIGISVRTLLMGFVTLDLVRIAMRGESVGNVGHLAGAVAGVLVWALWLRRVKLPDEVRRQLMMGLRRKKMGLD</sequence>
<evidence type="ECO:0000256" key="1">
    <source>
        <dbReference type="ARBA" id="ARBA00004141"/>
    </source>
</evidence>
<accession>A0A436ZZ50</accession>
<dbReference type="PANTHER" id="PTHR43731:SF14">
    <property type="entry name" value="PRESENILIN-ASSOCIATED RHOMBOID-LIKE PROTEIN, MITOCHONDRIAL"/>
    <property type="match status" value="1"/>
</dbReference>
<evidence type="ECO:0000256" key="6">
    <source>
        <dbReference type="ARBA" id="ARBA00023136"/>
    </source>
</evidence>
<dbReference type="Proteomes" id="UP000283090">
    <property type="component" value="Unassembled WGS sequence"/>
</dbReference>
<feature type="transmembrane region" description="Helical" evidence="8">
    <location>
        <begin position="143"/>
        <end position="160"/>
    </location>
</feature>